<sequence>MKNCVVRQAIKDLKDTVIGYELLIQEDESSLYNSSSDNVAANTMVAFLSENSERIFKDKKTFMTFTPTLLFRNTPKIFDKDKVVIQIEDNIVVHSLAAILISKYREDGYHFAINDFQFTPKYFSMLEYVDYIKMDISNKLEGTQRRSIANVIDMAHGFQKQFIATGVNSKEVYDCAVELGVDYVEGNYIAGVTTSKASKMDFMQGNLYQLIVEITKDEPDVEILEETIIRDASLTYALLKMANSAYFAVHHETTSVRQALVRVGISQLKQWVYLLSFEDKQNKSESEELLKASFMRANFTSALVKRLKNFPINSSDAYLLGMFSMLEYMIDAPIAEILYEIPILEEVKDALIRKEGKAGRLYELVLSYEKADWSVIKEISEELGLKTNEMAQIYMECVEEVNNIWDNVVGMNEEA</sequence>
<dbReference type="EMBL" id="WUQX01000001">
    <property type="protein sequence ID" value="MXP78874.1"/>
    <property type="molecule type" value="Genomic_DNA"/>
</dbReference>
<dbReference type="Pfam" id="PF08668">
    <property type="entry name" value="HDOD"/>
    <property type="match status" value="1"/>
</dbReference>
<comment type="caution">
    <text evidence="3">The sequence shown here is derived from an EMBL/GenBank/DDBJ whole genome shotgun (WGS) entry which is preliminary data.</text>
</comment>
<dbReference type="SUPFAM" id="SSF141868">
    <property type="entry name" value="EAL domain-like"/>
    <property type="match status" value="1"/>
</dbReference>
<keyword evidence="4" id="KW-1185">Reference proteome</keyword>
<dbReference type="InterPro" id="IPR014408">
    <property type="entry name" value="dGMP_Pdiesterase_EAL/HD-GYP"/>
</dbReference>
<dbReference type="Gene3D" id="1.10.3210.10">
    <property type="entry name" value="Hypothetical protein af1432"/>
    <property type="match status" value="1"/>
</dbReference>
<dbReference type="SUPFAM" id="SSF109604">
    <property type="entry name" value="HD-domain/PDEase-like"/>
    <property type="match status" value="1"/>
</dbReference>
<organism evidence="3 4">
    <name type="scientific">Sporofaciens musculi</name>
    <dbReference type="NCBI Taxonomy" id="2681861"/>
    <lineage>
        <taxon>Bacteria</taxon>
        <taxon>Bacillati</taxon>
        <taxon>Bacillota</taxon>
        <taxon>Clostridia</taxon>
        <taxon>Lachnospirales</taxon>
        <taxon>Lachnospiraceae</taxon>
        <taxon>Sporofaciens</taxon>
    </lineage>
</organism>
<reference evidence="3 4" key="1">
    <citation type="submission" date="2019-12" db="EMBL/GenBank/DDBJ databases">
        <title>Sporaefaciens musculi gen. nov., sp. nov., a novel bacterium isolated from the caecum of an obese mouse.</title>
        <authorList>
            <person name="Rasmussen T.S."/>
            <person name="Streidl T."/>
            <person name="Hitch T.C.A."/>
            <person name="Wortmann E."/>
            <person name="Deptula P."/>
            <person name="Hansen M."/>
            <person name="Nielsen D.S."/>
            <person name="Clavel T."/>
            <person name="Vogensen F.K."/>
        </authorList>
    </citation>
    <scope>NUCLEOTIDE SEQUENCE [LARGE SCALE GENOMIC DNA]</scope>
    <source>
        <strain evidence="3 4">WCA-9-b2</strain>
    </source>
</reference>
<feature type="domain" description="HDOD" evidence="2">
    <location>
        <begin position="200"/>
        <end position="389"/>
    </location>
</feature>
<dbReference type="PROSITE" id="PS51833">
    <property type="entry name" value="HDOD"/>
    <property type="match status" value="1"/>
</dbReference>
<name>A0A7X3MLY6_9FIRM</name>
<dbReference type="PROSITE" id="PS50883">
    <property type="entry name" value="EAL"/>
    <property type="match status" value="1"/>
</dbReference>
<dbReference type="Proteomes" id="UP000460412">
    <property type="component" value="Unassembled WGS sequence"/>
</dbReference>
<dbReference type="InterPro" id="IPR001633">
    <property type="entry name" value="EAL_dom"/>
</dbReference>
<protein>
    <submittedName>
        <fullName evidence="3">HDOD domain-containing protein</fullName>
    </submittedName>
</protein>
<evidence type="ECO:0000259" key="2">
    <source>
        <dbReference type="PROSITE" id="PS51833"/>
    </source>
</evidence>
<proteinExistence type="predicted"/>
<dbReference type="InterPro" id="IPR035919">
    <property type="entry name" value="EAL_sf"/>
</dbReference>
<dbReference type="Pfam" id="PF00563">
    <property type="entry name" value="EAL"/>
    <property type="match status" value="1"/>
</dbReference>
<accession>A0A7X3MLY6</accession>
<dbReference type="InterPro" id="IPR052340">
    <property type="entry name" value="RNase_Y/CdgJ"/>
</dbReference>
<dbReference type="RefSeq" id="WP_159756141.1">
    <property type="nucleotide sequence ID" value="NZ_CASSPE010000152.1"/>
</dbReference>
<dbReference type="Gene3D" id="3.20.20.450">
    <property type="entry name" value="EAL domain"/>
    <property type="match status" value="1"/>
</dbReference>
<gene>
    <name evidence="3" type="ORF">GN277_27120</name>
</gene>
<dbReference type="PIRSF" id="PIRSF003180">
    <property type="entry name" value="DiGMPpdiest_YuxH"/>
    <property type="match status" value="1"/>
</dbReference>
<dbReference type="PANTHER" id="PTHR33525:SF4">
    <property type="entry name" value="CYCLIC DI-GMP PHOSPHODIESTERASE CDGJ"/>
    <property type="match status" value="1"/>
</dbReference>
<dbReference type="InterPro" id="IPR013976">
    <property type="entry name" value="HDOD"/>
</dbReference>
<feature type="domain" description="EAL" evidence="1">
    <location>
        <begin position="1"/>
        <end position="206"/>
    </location>
</feature>
<dbReference type="PANTHER" id="PTHR33525">
    <property type="match status" value="1"/>
</dbReference>
<evidence type="ECO:0000259" key="1">
    <source>
        <dbReference type="PROSITE" id="PS50883"/>
    </source>
</evidence>
<evidence type="ECO:0000313" key="3">
    <source>
        <dbReference type="EMBL" id="MXP78874.1"/>
    </source>
</evidence>
<evidence type="ECO:0000313" key="4">
    <source>
        <dbReference type="Proteomes" id="UP000460412"/>
    </source>
</evidence>
<dbReference type="AlphaFoldDB" id="A0A7X3MLY6"/>